<proteinExistence type="predicted"/>
<evidence type="ECO:0000313" key="2">
    <source>
        <dbReference type="Proteomes" id="UP001375240"/>
    </source>
</evidence>
<protein>
    <submittedName>
        <fullName evidence="1">Uncharacterized protein</fullName>
    </submittedName>
</protein>
<dbReference type="Proteomes" id="UP001375240">
    <property type="component" value="Unassembled WGS sequence"/>
</dbReference>
<keyword evidence="2" id="KW-1185">Reference proteome</keyword>
<evidence type="ECO:0000313" key="1">
    <source>
        <dbReference type="EMBL" id="KAK6338054.1"/>
    </source>
</evidence>
<dbReference type="EMBL" id="JAVHNQ010000010">
    <property type="protein sequence ID" value="KAK6338054.1"/>
    <property type="molecule type" value="Genomic_DNA"/>
</dbReference>
<sequence length="345" mass="38031">MHLHVRRLRLQQHRRFFDTAMNTKMLLVWWLGLILSLLAIFDITSTAPLAPDGPNPNPQPGLLAPVSGCHGTARNRELKSCLYGNTTATINAPTITTETSISPSVLSKRIGDVVRPDWFYKSKMLLKCLPYNYVLKIKPYNSLLGIMAWDFPDWKEYKGLEGAKHLHIKQDGCKNGCKCDENGRIVKRPNIDKYCAEEFAARCAVIYACVCHAILGQPTATDAGLTADDYQRAIDGIPGSVQAANRNWRWNMAGLDSEPGKSMTWSNSRVAVADPGLKEPYYIEGPSMSKDPDWNWLLKLSAATGGGLASRLGGGLSKREVEASDTVESKVVHVKAPDSDITITT</sequence>
<accession>A0AAV9UCH5</accession>
<gene>
    <name evidence="1" type="ORF">TWF696_001525</name>
</gene>
<name>A0AAV9UCH5_9PEZI</name>
<reference evidence="1 2" key="1">
    <citation type="submission" date="2019-10" db="EMBL/GenBank/DDBJ databases">
        <authorList>
            <person name="Palmer J.M."/>
        </authorList>
    </citation>
    <scope>NUCLEOTIDE SEQUENCE [LARGE SCALE GENOMIC DNA]</scope>
    <source>
        <strain evidence="1 2">TWF696</strain>
    </source>
</reference>
<organism evidence="1 2">
    <name type="scientific">Orbilia brochopaga</name>
    <dbReference type="NCBI Taxonomy" id="3140254"/>
    <lineage>
        <taxon>Eukaryota</taxon>
        <taxon>Fungi</taxon>
        <taxon>Dikarya</taxon>
        <taxon>Ascomycota</taxon>
        <taxon>Pezizomycotina</taxon>
        <taxon>Orbiliomycetes</taxon>
        <taxon>Orbiliales</taxon>
        <taxon>Orbiliaceae</taxon>
        <taxon>Orbilia</taxon>
    </lineage>
</organism>
<dbReference type="AlphaFoldDB" id="A0AAV9UCH5"/>
<comment type="caution">
    <text evidence="1">The sequence shown here is derived from an EMBL/GenBank/DDBJ whole genome shotgun (WGS) entry which is preliminary data.</text>
</comment>